<gene>
    <name evidence="3" type="ORF">BDP27DRAFT_1430356</name>
</gene>
<evidence type="ECO:0000256" key="2">
    <source>
        <dbReference type="SAM" id="SignalP"/>
    </source>
</evidence>
<evidence type="ECO:0000313" key="3">
    <source>
        <dbReference type="EMBL" id="KAF9060203.1"/>
    </source>
</evidence>
<feature type="compositionally biased region" description="Basic and acidic residues" evidence="1">
    <location>
        <begin position="248"/>
        <end position="266"/>
    </location>
</feature>
<evidence type="ECO:0000256" key="1">
    <source>
        <dbReference type="SAM" id="MobiDB-lite"/>
    </source>
</evidence>
<keyword evidence="4" id="KW-1185">Reference proteome</keyword>
<comment type="caution">
    <text evidence="3">The sequence shown here is derived from an EMBL/GenBank/DDBJ whole genome shotgun (WGS) entry which is preliminary data.</text>
</comment>
<feature type="region of interest" description="Disordered" evidence="1">
    <location>
        <begin position="248"/>
        <end position="282"/>
    </location>
</feature>
<sequence>MSPTFLIGIVFSLALIASIRFNRRRTEDSTHPTWTLIVIRLCGKHLGRLQPTPQYRLYYSAADLASTTDPNRTLSGADVEVIPDFCILLQRAAVVLSAAQQSMSALLSTITSLNLCYHAIHITASFLPLLLELKRPVSRHPVDIEEFMDDLSTFMQHARQQVLAQAHCLFSIPVYRRQTHVVAVAAVGEWWCFQVLHRSSFSHQGAFDRERYMELQDRDEHTWTSVNREEDIIDLVHPADTDQMKEVLQKESLKDKRARQTEERDARAKKRADKKDSRDLHTQQWAKYVNDTQPDDTLGYSNDQINDYHRLRAACDSDWAYIWGNPDFLGFDTVFPDHIKDGGWSNVMRLGSPASEHYLKQIEMYLDGWVVRNPPADDVEM</sequence>
<accession>A0A9P5PAD0</accession>
<proteinExistence type="predicted"/>
<dbReference type="OrthoDB" id="2610860at2759"/>
<feature type="signal peptide" evidence="2">
    <location>
        <begin position="1"/>
        <end position="18"/>
    </location>
</feature>
<reference evidence="3" key="1">
    <citation type="submission" date="2020-11" db="EMBL/GenBank/DDBJ databases">
        <authorList>
            <consortium name="DOE Joint Genome Institute"/>
            <person name="Ahrendt S."/>
            <person name="Riley R."/>
            <person name="Andreopoulos W."/>
            <person name="Labutti K."/>
            <person name="Pangilinan J."/>
            <person name="Ruiz-Duenas F.J."/>
            <person name="Barrasa J.M."/>
            <person name="Sanchez-Garcia M."/>
            <person name="Camarero S."/>
            <person name="Miyauchi S."/>
            <person name="Serrano A."/>
            <person name="Linde D."/>
            <person name="Babiker R."/>
            <person name="Drula E."/>
            <person name="Ayuso-Fernandez I."/>
            <person name="Pacheco R."/>
            <person name="Padilla G."/>
            <person name="Ferreira P."/>
            <person name="Barriuso J."/>
            <person name="Kellner H."/>
            <person name="Castanera R."/>
            <person name="Alfaro M."/>
            <person name="Ramirez L."/>
            <person name="Pisabarro A.G."/>
            <person name="Kuo A."/>
            <person name="Tritt A."/>
            <person name="Lipzen A."/>
            <person name="He G."/>
            <person name="Yan M."/>
            <person name="Ng V."/>
            <person name="Cullen D."/>
            <person name="Martin F."/>
            <person name="Rosso M.-N."/>
            <person name="Henrissat B."/>
            <person name="Hibbett D."/>
            <person name="Martinez A.T."/>
            <person name="Grigoriev I.V."/>
        </authorList>
    </citation>
    <scope>NUCLEOTIDE SEQUENCE</scope>
    <source>
        <strain evidence="3">AH 40177</strain>
    </source>
</reference>
<name>A0A9P5PAD0_9AGAR</name>
<feature type="chain" id="PRO_5040213147" evidence="2">
    <location>
        <begin position="19"/>
        <end position="381"/>
    </location>
</feature>
<organism evidence="3 4">
    <name type="scientific">Rhodocollybia butyracea</name>
    <dbReference type="NCBI Taxonomy" id="206335"/>
    <lineage>
        <taxon>Eukaryota</taxon>
        <taxon>Fungi</taxon>
        <taxon>Dikarya</taxon>
        <taxon>Basidiomycota</taxon>
        <taxon>Agaricomycotina</taxon>
        <taxon>Agaricomycetes</taxon>
        <taxon>Agaricomycetidae</taxon>
        <taxon>Agaricales</taxon>
        <taxon>Marasmiineae</taxon>
        <taxon>Omphalotaceae</taxon>
        <taxon>Rhodocollybia</taxon>
    </lineage>
</organism>
<protein>
    <submittedName>
        <fullName evidence="3">Uncharacterized protein</fullName>
    </submittedName>
</protein>
<dbReference type="Proteomes" id="UP000772434">
    <property type="component" value="Unassembled WGS sequence"/>
</dbReference>
<dbReference type="EMBL" id="JADNRY010000255">
    <property type="protein sequence ID" value="KAF9060203.1"/>
    <property type="molecule type" value="Genomic_DNA"/>
</dbReference>
<keyword evidence="2" id="KW-0732">Signal</keyword>
<dbReference type="AlphaFoldDB" id="A0A9P5PAD0"/>
<evidence type="ECO:0000313" key="4">
    <source>
        <dbReference type="Proteomes" id="UP000772434"/>
    </source>
</evidence>